<dbReference type="RefSeq" id="WP_192539967.1">
    <property type="nucleotide sequence ID" value="NZ_RRZB01000150.1"/>
</dbReference>
<accession>A0ABR9G3R5</accession>
<keyword evidence="3" id="KW-1185">Reference proteome</keyword>
<proteinExistence type="predicted"/>
<gene>
    <name evidence="2" type="ORF">EI547_19295</name>
</gene>
<evidence type="ECO:0008006" key="4">
    <source>
        <dbReference type="Google" id="ProtNLM"/>
    </source>
</evidence>
<keyword evidence="1" id="KW-0472">Membrane</keyword>
<comment type="caution">
    <text evidence="2">The sequence shown here is derived from an EMBL/GenBank/DDBJ whole genome shotgun (WGS) entry which is preliminary data.</text>
</comment>
<keyword evidence="1" id="KW-1133">Transmembrane helix</keyword>
<evidence type="ECO:0000256" key="1">
    <source>
        <dbReference type="SAM" id="Phobius"/>
    </source>
</evidence>
<feature type="transmembrane region" description="Helical" evidence="1">
    <location>
        <begin position="7"/>
        <end position="28"/>
    </location>
</feature>
<reference evidence="2 3" key="1">
    <citation type="submission" date="2020-07" db="EMBL/GenBank/DDBJ databases">
        <title>Halophilic bacteria isolated from french cheeses.</title>
        <authorList>
            <person name="Kothe C.I."/>
            <person name="Farah-Kraiem B."/>
            <person name="Renault P."/>
            <person name="Dridi B."/>
        </authorList>
    </citation>
    <scope>NUCLEOTIDE SEQUENCE [LARGE SCALE GENOMIC DNA]</scope>
    <source>
        <strain evidence="2 3">FME20</strain>
    </source>
</reference>
<keyword evidence="1" id="KW-0812">Transmembrane</keyword>
<organism evidence="2 3">
    <name type="scientific">Halomonas colorata</name>
    <dbReference type="NCBI Taxonomy" id="2742615"/>
    <lineage>
        <taxon>Bacteria</taxon>
        <taxon>Pseudomonadati</taxon>
        <taxon>Pseudomonadota</taxon>
        <taxon>Gammaproteobacteria</taxon>
        <taxon>Oceanospirillales</taxon>
        <taxon>Halomonadaceae</taxon>
        <taxon>Halomonas</taxon>
    </lineage>
</organism>
<dbReference type="EMBL" id="RRZB01000150">
    <property type="protein sequence ID" value="MBE0465559.1"/>
    <property type="molecule type" value="Genomic_DNA"/>
</dbReference>
<feature type="transmembrane region" description="Helical" evidence="1">
    <location>
        <begin position="40"/>
        <end position="62"/>
    </location>
</feature>
<evidence type="ECO:0000313" key="3">
    <source>
        <dbReference type="Proteomes" id="UP001645038"/>
    </source>
</evidence>
<sequence>MKVQKFFTRWFFISILLIVSSITLVSLSKNHSNHFFVIELIANVMSSVGIAILVANIFSFTIGTEEFLKFIRERLIKIVISKDFVTRLSSEEQKSLLGMVLKPSRELAEIYSGINDYFDQYVEDSMSLFDNCYRGHMRIEGVAYFDEKKNRVQIDYDYDYVMYKTANEFDELPVWFEDERHEHIRTIVAAKAGDWEEIPAELIKELDNIEDPTMVKGYSMSVPDKFNKLDHVNISRKICEAGNDHWQIFSFKTIKPCDQLTVSLRCENGLIIKDSKEGLNNYRYSSTLT</sequence>
<protein>
    <recommendedName>
        <fullName evidence="4">SMODS-associated NUDIX domain-containing protein</fullName>
    </recommendedName>
</protein>
<name>A0ABR9G3R5_9GAMM</name>
<dbReference type="Proteomes" id="UP001645038">
    <property type="component" value="Unassembled WGS sequence"/>
</dbReference>
<evidence type="ECO:0000313" key="2">
    <source>
        <dbReference type="EMBL" id="MBE0465559.1"/>
    </source>
</evidence>